<evidence type="ECO:0000313" key="3">
    <source>
        <dbReference type="Proteomes" id="UP001149813"/>
    </source>
</evidence>
<feature type="compositionally biased region" description="Polar residues" evidence="1">
    <location>
        <begin position="80"/>
        <end position="96"/>
    </location>
</feature>
<protein>
    <submittedName>
        <fullName evidence="2">Uncharacterized protein</fullName>
    </submittedName>
</protein>
<evidence type="ECO:0000256" key="1">
    <source>
        <dbReference type="SAM" id="MobiDB-lite"/>
    </source>
</evidence>
<dbReference type="AlphaFoldDB" id="A0A9W7Y5S9"/>
<feature type="compositionally biased region" description="Polar residues" evidence="1">
    <location>
        <begin position="250"/>
        <end position="260"/>
    </location>
</feature>
<comment type="caution">
    <text evidence="2">The sequence shown here is derived from an EMBL/GenBank/DDBJ whole genome shotgun (WGS) entry which is preliminary data.</text>
</comment>
<dbReference type="EMBL" id="JANBOJ010000030">
    <property type="protein sequence ID" value="KAJ1724474.1"/>
    <property type="molecule type" value="Genomic_DNA"/>
</dbReference>
<name>A0A9W7Y5S9_9FUNG</name>
<reference evidence="2" key="1">
    <citation type="submission" date="2022-07" db="EMBL/GenBank/DDBJ databases">
        <title>Phylogenomic reconstructions and comparative analyses of Kickxellomycotina fungi.</title>
        <authorList>
            <person name="Reynolds N.K."/>
            <person name="Stajich J.E."/>
            <person name="Barry K."/>
            <person name="Grigoriev I.V."/>
            <person name="Crous P."/>
            <person name="Smith M.E."/>
        </authorList>
    </citation>
    <scope>NUCLEOTIDE SEQUENCE</scope>
    <source>
        <strain evidence="2">NBRC 32514</strain>
    </source>
</reference>
<keyword evidence="3" id="KW-1185">Reference proteome</keyword>
<proteinExistence type="predicted"/>
<gene>
    <name evidence="2" type="ORF">LPJ53_001244</name>
</gene>
<organism evidence="2 3">
    <name type="scientific">Coemansia erecta</name>
    <dbReference type="NCBI Taxonomy" id="147472"/>
    <lineage>
        <taxon>Eukaryota</taxon>
        <taxon>Fungi</taxon>
        <taxon>Fungi incertae sedis</taxon>
        <taxon>Zoopagomycota</taxon>
        <taxon>Kickxellomycotina</taxon>
        <taxon>Kickxellomycetes</taxon>
        <taxon>Kickxellales</taxon>
        <taxon>Kickxellaceae</taxon>
        <taxon>Coemansia</taxon>
    </lineage>
</organism>
<dbReference type="Proteomes" id="UP001149813">
    <property type="component" value="Unassembled WGS sequence"/>
</dbReference>
<sequence length="326" mass="35586">MTPLVSHPSMRIGRHSWRRRSTISSGYRQKLHSPIASLVEEDEYVFVNPEPTPAPVANHDQNVPRQPRGFDGYLSDGDGSHTQGQETPNRDAQATTDAHRRGARRYLTRNVMSTPEAPEPSALPQPALDHRPSTKPNIPSLGALGRRLSMSIGRPSFSRTHDRGEALLDADPAPSRLRSRMSWIGSIRRKIRGPGRRDSLLDNMAGVEEDGEEDATVAETCADVVAGDKRGEGASPEKGAATPPYPRLRSQPSLCRSSRTANADDVAFVPDTDNLAGKKVRAATPVSLHQAKRRSQFLLPDSTGSSTCSPRVSSYNALKAREYTNV</sequence>
<evidence type="ECO:0000313" key="2">
    <source>
        <dbReference type="EMBL" id="KAJ1724474.1"/>
    </source>
</evidence>
<dbReference type="OrthoDB" id="5561070at2759"/>
<accession>A0A9W7Y5S9</accession>
<feature type="region of interest" description="Disordered" evidence="1">
    <location>
        <begin position="49"/>
        <end position="147"/>
    </location>
</feature>
<feature type="region of interest" description="Disordered" evidence="1">
    <location>
        <begin position="228"/>
        <end position="260"/>
    </location>
</feature>